<evidence type="ECO:0000313" key="1">
    <source>
        <dbReference type="EMBL" id="KAJ3559794.1"/>
    </source>
</evidence>
<reference evidence="1" key="1">
    <citation type="submission" date="2022-07" db="EMBL/GenBank/DDBJ databases">
        <title>Genome Sequence of Leucocoprinus birnbaumii.</title>
        <authorList>
            <person name="Buettner E."/>
        </authorList>
    </citation>
    <scope>NUCLEOTIDE SEQUENCE</scope>
    <source>
        <strain evidence="1">VT141</strain>
    </source>
</reference>
<name>A0AAD5VHJ7_9AGAR</name>
<keyword evidence="2" id="KW-1185">Reference proteome</keyword>
<organism evidence="1 2">
    <name type="scientific">Leucocoprinus birnbaumii</name>
    <dbReference type="NCBI Taxonomy" id="56174"/>
    <lineage>
        <taxon>Eukaryota</taxon>
        <taxon>Fungi</taxon>
        <taxon>Dikarya</taxon>
        <taxon>Basidiomycota</taxon>
        <taxon>Agaricomycotina</taxon>
        <taxon>Agaricomycetes</taxon>
        <taxon>Agaricomycetidae</taxon>
        <taxon>Agaricales</taxon>
        <taxon>Agaricineae</taxon>
        <taxon>Agaricaceae</taxon>
        <taxon>Leucocoprinus</taxon>
    </lineage>
</organism>
<proteinExistence type="predicted"/>
<protein>
    <submittedName>
        <fullName evidence="1">Uncharacterized protein</fullName>
    </submittedName>
</protein>
<sequence length="268" mass="30031">MAAAVDLAAVFGASGVKEIGSLVKGFDFSKIDVQKPQLKDHLCVSLAPSYGKLDKESVKQMDGHLKVMIAGTMRSFQKKRADLNRELTWEEVMSVMMQNSVLEAADGKVDRSDTFTKPSKIKAFKFDGSADDTVVKEVQTWFTKLIGDPDILKATKIDIKVLAEIVAQTGATVDSFEAFFYKNEHHEKGLIDIGVLRFPDIDNPYFKVYRIQLRAWSACARYLFVQEDQSGITGEFNARNFRPRESVLSKIKKEIMEQGVEEAEALFG</sequence>
<dbReference type="EMBL" id="JANIEX010001276">
    <property type="protein sequence ID" value="KAJ3559794.1"/>
    <property type="molecule type" value="Genomic_DNA"/>
</dbReference>
<evidence type="ECO:0000313" key="2">
    <source>
        <dbReference type="Proteomes" id="UP001213000"/>
    </source>
</evidence>
<comment type="caution">
    <text evidence="1">The sequence shown here is derived from an EMBL/GenBank/DDBJ whole genome shotgun (WGS) entry which is preliminary data.</text>
</comment>
<accession>A0AAD5VHJ7</accession>
<dbReference type="Proteomes" id="UP001213000">
    <property type="component" value="Unassembled WGS sequence"/>
</dbReference>
<gene>
    <name evidence="1" type="ORF">NP233_g11175</name>
</gene>
<dbReference type="AlphaFoldDB" id="A0AAD5VHJ7"/>